<sequence length="75" mass="8090">MTVEAVLRVLALLALAALYVSDHGMNLWAKPVGSEVYLMLIAVALGVDVNWARSVFKAFITNMAKVGPVDDEKGE</sequence>
<keyword evidence="2" id="KW-1185">Reference proteome</keyword>
<dbReference type="EMBL" id="CP113520">
    <property type="protein sequence ID" value="WAJ26829.1"/>
    <property type="molecule type" value="Genomic_DNA"/>
</dbReference>
<reference evidence="1" key="1">
    <citation type="submission" date="2022-11" db="EMBL/GenBank/DDBJ databases">
        <title>beta-Carotene-producing bacterium, Jeongeuplla avenae sp. nov., alleviates the salt stress of Arabidopsis seedlings.</title>
        <authorList>
            <person name="Jiang L."/>
            <person name="Lee J."/>
        </authorList>
    </citation>
    <scope>NUCLEOTIDE SEQUENCE</scope>
    <source>
        <strain evidence="1">DY_R2A_6</strain>
    </source>
</reference>
<evidence type="ECO:0000313" key="2">
    <source>
        <dbReference type="Proteomes" id="UP001163223"/>
    </source>
</evidence>
<gene>
    <name evidence="1" type="ORF">OXU80_18435</name>
</gene>
<accession>A0ACD4NIY9</accession>
<protein>
    <submittedName>
        <fullName evidence="1">Uncharacterized protein</fullName>
    </submittedName>
</protein>
<organism evidence="1 2">
    <name type="scientific">Antarcticirhabdus aurantiaca</name>
    <dbReference type="NCBI Taxonomy" id="2606717"/>
    <lineage>
        <taxon>Bacteria</taxon>
        <taxon>Pseudomonadati</taxon>
        <taxon>Pseudomonadota</taxon>
        <taxon>Alphaproteobacteria</taxon>
        <taxon>Hyphomicrobiales</taxon>
        <taxon>Aurantimonadaceae</taxon>
        <taxon>Antarcticirhabdus</taxon>
    </lineage>
</organism>
<proteinExistence type="predicted"/>
<name>A0ACD4NIY9_9HYPH</name>
<evidence type="ECO:0000313" key="1">
    <source>
        <dbReference type="EMBL" id="WAJ26829.1"/>
    </source>
</evidence>
<dbReference type="Proteomes" id="UP001163223">
    <property type="component" value="Chromosome"/>
</dbReference>